<keyword evidence="5" id="KW-1185">Reference proteome</keyword>
<dbReference type="InterPro" id="IPR004107">
    <property type="entry name" value="Integrase_SAM-like_N"/>
</dbReference>
<dbReference type="PROSITE" id="PS51900">
    <property type="entry name" value="CB"/>
    <property type="match status" value="1"/>
</dbReference>
<dbReference type="SUPFAM" id="SSF56349">
    <property type="entry name" value="DNA breaking-rejoining enzymes"/>
    <property type="match status" value="1"/>
</dbReference>
<keyword evidence="1 2" id="KW-0238">DNA-binding</keyword>
<dbReference type="GeneID" id="97604208"/>
<sequence>MFVEPSNETFGIYLENWLEDKKTQVRPSTWKSYRWLVRRILPYLGHVPITNLKPQQL</sequence>
<gene>
    <name evidence="4" type="ORF">K3F53_00100</name>
</gene>
<dbReference type="InterPro" id="IPR011010">
    <property type="entry name" value="DNA_brk_join_enz"/>
</dbReference>
<name>A0ABX8YAZ4_ANETH</name>
<proteinExistence type="predicted"/>
<dbReference type="Proteomes" id="UP000826616">
    <property type="component" value="Chromosome"/>
</dbReference>
<evidence type="ECO:0000259" key="3">
    <source>
        <dbReference type="PROSITE" id="PS51900"/>
    </source>
</evidence>
<dbReference type="EMBL" id="CP080764">
    <property type="protein sequence ID" value="QYY42824.1"/>
    <property type="molecule type" value="Genomic_DNA"/>
</dbReference>
<dbReference type="Pfam" id="PF14659">
    <property type="entry name" value="Phage_int_SAM_3"/>
    <property type="match status" value="1"/>
</dbReference>
<dbReference type="InterPro" id="IPR044068">
    <property type="entry name" value="CB"/>
</dbReference>
<evidence type="ECO:0000313" key="5">
    <source>
        <dbReference type="Proteomes" id="UP000826616"/>
    </source>
</evidence>
<evidence type="ECO:0000256" key="1">
    <source>
        <dbReference type="ARBA" id="ARBA00023125"/>
    </source>
</evidence>
<feature type="domain" description="Core-binding (CB)" evidence="3">
    <location>
        <begin position="8"/>
        <end position="57"/>
    </location>
</feature>
<dbReference type="InterPro" id="IPR010998">
    <property type="entry name" value="Integrase_recombinase_N"/>
</dbReference>
<dbReference type="RefSeq" id="WP_082705820.1">
    <property type="nucleotide sequence ID" value="NZ_CP080764.1"/>
</dbReference>
<accession>A0ABX8YAZ4</accession>
<reference evidence="4 5" key="1">
    <citation type="submission" date="2021-08" db="EMBL/GenBank/DDBJ databases">
        <title>Complete genome sequence of the strain Aneurinibacillus thermoaerophilus CCM 8960.</title>
        <authorList>
            <person name="Musilova J."/>
            <person name="Kourilova X."/>
            <person name="Pernicova I."/>
            <person name="Bezdicek M."/>
            <person name="Lengerova M."/>
            <person name="Obruca S."/>
            <person name="Sedlar K."/>
        </authorList>
    </citation>
    <scope>NUCLEOTIDE SEQUENCE [LARGE SCALE GENOMIC DNA]</scope>
    <source>
        <strain evidence="4 5">CCM 8960</strain>
    </source>
</reference>
<organism evidence="4 5">
    <name type="scientific">Aneurinibacillus thermoaerophilus</name>
    <dbReference type="NCBI Taxonomy" id="143495"/>
    <lineage>
        <taxon>Bacteria</taxon>
        <taxon>Bacillati</taxon>
        <taxon>Bacillota</taxon>
        <taxon>Bacilli</taxon>
        <taxon>Bacillales</taxon>
        <taxon>Paenibacillaceae</taxon>
        <taxon>Aneurinibacillus group</taxon>
        <taxon>Aneurinibacillus</taxon>
    </lineage>
</organism>
<evidence type="ECO:0000256" key="2">
    <source>
        <dbReference type="PROSITE-ProRule" id="PRU01248"/>
    </source>
</evidence>
<evidence type="ECO:0000313" key="4">
    <source>
        <dbReference type="EMBL" id="QYY42824.1"/>
    </source>
</evidence>
<protein>
    <recommendedName>
        <fullName evidence="3">Core-binding (CB) domain-containing protein</fullName>
    </recommendedName>
</protein>
<dbReference type="Gene3D" id="1.10.150.130">
    <property type="match status" value="1"/>
</dbReference>